<evidence type="ECO:0000313" key="3">
    <source>
        <dbReference type="EMBL" id="KAK0513655.1"/>
    </source>
</evidence>
<accession>A0AA39R2J5</accession>
<dbReference type="PANTHER" id="PTHR38402">
    <property type="entry name" value="MITOCHONDRIAL OUTER MEMBRANE PROTEIN OM14"/>
    <property type="match status" value="1"/>
</dbReference>
<dbReference type="InterPro" id="IPR039454">
    <property type="entry name" value="OM14"/>
</dbReference>
<dbReference type="GO" id="GO:0006626">
    <property type="term" value="P:protein targeting to mitochondrion"/>
    <property type="evidence" value="ECO:0007669"/>
    <property type="project" value="TreeGrafter"/>
</dbReference>
<gene>
    <name evidence="3" type="ORF">JMJ35_004019</name>
</gene>
<keyword evidence="2" id="KW-0472">Membrane</keyword>
<feature type="transmembrane region" description="Helical" evidence="2">
    <location>
        <begin position="158"/>
        <end position="178"/>
    </location>
</feature>
<dbReference type="EMBL" id="JAFEKC020000007">
    <property type="protein sequence ID" value="KAK0513655.1"/>
    <property type="molecule type" value="Genomic_DNA"/>
</dbReference>
<evidence type="ECO:0000256" key="2">
    <source>
        <dbReference type="SAM" id="Phobius"/>
    </source>
</evidence>
<dbReference type="GO" id="GO:0005741">
    <property type="term" value="C:mitochondrial outer membrane"/>
    <property type="evidence" value="ECO:0007669"/>
    <property type="project" value="InterPro"/>
</dbReference>
<feature type="compositionally biased region" description="Polar residues" evidence="1">
    <location>
        <begin position="68"/>
        <end position="83"/>
    </location>
</feature>
<feature type="region of interest" description="Disordered" evidence="1">
    <location>
        <begin position="1"/>
        <end position="149"/>
    </location>
</feature>
<evidence type="ECO:0000313" key="4">
    <source>
        <dbReference type="Proteomes" id="UP001166286"/>
    </source>
</evidence>
<feature type="transmembrane region" description="Helical" evidence="2">
    <location>
        <begin position="190"/>
        <end position="208"/>
    </location>
</feature>
<name>A0AA39R2J5_9LECA</name>
<organism evidence="3 4">
    <name type="scientific">Cladonia borealis</name>
    <dbReference type="NCBI Taxonomy" id="184061"/>
    <lineage>
        <taxon>Eukaryota</taxon>
        <taxon>Fungi</taxon>
        <taxon>Dikarya</taxon>
        <taxon>Ascomycota</taxon>
        <taxon>Pezizomycotina</taxon>
        <taxon>Lecanoromycetes</taxon>
        <taxon>OSLEUM clade</taxon>
        <taxon>Lecanoromycetidae</taxon>
        <taxon>Lecanorales</taxon>
        <taxon>Lecanorineae</taxon>
        <taxon>Cladoniaceae</taxon>
        <taxon>Cladonia</taxon>
    </lineage>
</organism>
<protein>
    <recommendedName>
        <fullName evidence="5">Mitochondrial outer membrane protein OM14 C-terminal domain-containing protein</fullName>
    </recommendedName>
</protein>
<evidence type="ECO:0008006" key="5">
    <source>
        <dbReference type="Google" id="ProtNLM"/>
    </source>
</evidence>
<feature type="compositionally biased region" description="Basic and acidic residues" evidence="1">
    <location>
        <begin position="14"/>
        <end position="35"/>
    </location>
</feature>
<sequence>MSYAQAAAKGPKQSPEEVSHTSAEIGERVANEDIPKTNNPSSSRAPPPVQIDDSSSSFSEVDGEHLKTQTSETYSETAQTTSEAAEKTKERSSDYLQTAKEKASEASKYSKEKGSQFADEAGDKYDHAKKRAATNAKEAKKEIKSAGQDISDNRDNPVYVANGVLLVVGSAALGYGAYTKHVKGELDWQLAGLTAAAVGVLAVGDYYLSQYLFKNKYPKK</sequence>
<reference evidence="3" key="1">
    <citation type="submission" date="2023-03" db="EMBL/GenBank/DDBJ databases">
        <title>Complete genome of Cladonia borealis.</title>
        <authorList>
            <person name="Park H."/>
        </authorList>
    </citation>
    <scope>NUCLEOTIDE SEQUENCE</scope>
    <source>
        <strain evidence="3">ANT050790</strain>
    </source>
</reference>
<dbReference type="Proteomes" id="UP001166286">
    <property type="component" value="Unassembled WGS sequence"/>
</dbReference>
<evidence type="ECO:0000256" key="1">
    <source>
        <dbReference type="SAM" id="MobiDB-lite"/>
    </source>
</evidence>
<dbReference type="GO" id="GO:1990593">
    <property type="term" value="F:nascent polypeptide-associated complex binding"/>
    <property type="evidence" value="ECO:0007669"/>
    <property type="project" value="InterPro"/>
</dbReference>
<keyword evidence="2" id="KW-1133">Transmembrane helix</keyword>
<comment type="caution">
    <text evidence="3">The sequence shown here is derived from an EMBL/GenBank/DDBJ whole genome shotgun (WGS) entry which is preliminary data.</text>
</comment>
<feature type="compositionally biased region" description="Basic and acidic residues" evidence="1">
    <location>
        <begin position="84"/>
        <end position="114"/>
    </location>
</feature>
<proteinExistence type="predicted"/>
<dbReference type="AlphaFoldDB" id="A0AA39R2J5"/>
<keyword evidence="2" id="KW-0812">Transmembrane</keyword>
<dbReference type="PANTHER" id="PTHR38402:SF1">
    <property type="entry name" value="MITOCHONDRIAL OUTER MEMBRANE PROTEIN OM14"/>
    <property type="match status" value="1"/>
</dbReference>
<keyword evidence="4" id="KW-1185">Reference proteome</keyword>